<name>A0A383W7K7_TETOB</name>
<dbReference type="EMBL" id="FNXT01001191">
    <property type="protein sequence ID" value="SZX73421.1"/>
    <property type="molecule type" value="Genomic_DNA"/>
</dbReference>
<gene>
    <name evidence="1" type="ORF">BQ4739_LOCUS13695</name>
</gene>
<dbReference type="AlphaFoldDB" id="A0A383W7K7"/>
<proteinExistence type="predicted"/>
<evidence type="ECO:0000313" key="1">
    <source>
        <dbReference type="EMBL" id="SZX73421.1"/>
    </source>
</evidence>
<protein>
    <submittedName>
        <fullName evidence="1">Uncharacterized protein</fullName>
    </submittedName>
</protein>
<sequence length="202" mass="21064">MFTVNVSITAATANAGVKECVEACPADKCCIAEMEKSGSSVTCKHARLEIAMAMYVQDTARMFYKVPPSQIAAASLDAAKKDAVKSKTMGSGLYAVCDITDWLSATQSGLVGTSANPALVEAGRDAIEWNTPQCDSIDSCKAACTANAACWGFVLTTHPTNGGPAFALRGGESWLGGRSFFASPDGKIAPNELIGMWATFSS</sequence>
<dbReference type="Proteomes" id="UP000256970">
    <property type="component" value="Unassembled WGS sequence"/>
</dbReference>
<organism evidence="1 2">
    <name type="scientific">Tetradesmus obliquus</name>
    <name type="common">Green alga</name>
    <name type="synonym">Acutodesmus obliquus</name>
    <dbReference type="NCBI Taxonomy" id="3088"/>
    <lineage>
        <taxon>Eukaryota</taxon>
        <taxon>Viridiplantae</taxon>
        <taxon>Chlorophyta</taxon>
        <taxon>core chlorophytes</taxon>
        <taxon>Chlorophyceae</taxon>
        <taxon>CS clade</taxon>
        <taxon>Sphaeropleales</taxon>
        <taxon>Scenedesmaceae</taxon>
        <taxon>Tetradesmus</taxon>
    </lineage>
</organism>
<reference evidence="1 2" key="1">
    <citation type="submission" date="2016-10" db="EMBL/GenBank/DDBJ databases">
        <authorList>
            <person name="Cai Z."/>
        </authorList>
    </citation>
    <scope>NUCLEOTIDE SEQUENCE [LARGE SCALE GENOMIC DNA]</scope>
</reference>
<accession>A0A383W7K7</accession>
<evidence type="ECO:0000313" key="2">
    <source>
        <dbReference type="Proteomes" id="UP000256970"/>
    </source>
</evidence>
<keyword evidence="2" id="KW-1185">Reference proteome</keyword>